<organism evidence="8 9">
    <name type="scientific">Lingula anatina</name>
    <name type="common">Brachiopod</name>
    <name type="synonym">Lingula unguis</name>
    <dbReference type="NCBI Taxonomy" id="7574"/>
    <lineage>
        <taxon>Eukaryota</taxon>
        <taxon>Metazoa</taxon>
        <taxon>Spiralia</taxon>
        <taxon>Lophotrochozoa</taxon>
        <taxon>Brachiopoda</taxon>
        <taxon>Linguliformea</taxon>
        <taxon>Lingulata</taxon>
        <taxon>Lingulida</taxon>
        <taxon>Linguloidea</taxon>
        <taxon>Lingulidae</taxon>
        <taxon>Lingula</taxon>
    </lineage>
</organism>
<dbReference type="InterPro" id="IPR016135">
    <property type="entry name" value="UBQ-conjugating_enzyme/RWD"/>
</dbReference>
<dbReference type="RefSeq" id="XP_013383359.1">
    <property type="nucleotide sequence ID" value="XM_013527905.2"/>
</dbReference>
<dbReference type="GO" id="GO:0000209">
    <property type="term" value="P:protein polyubiquitination"/>
    <property type="evidence" value="ECO:0007669"/>
    <property type="project" value="TreeGrafter"/>
</dbReference>
<feature type="region of interest" description="Disordered" evidence="6">
    <location>
        <begin position="1"/>
        <end position="112"/>
    </location>
</feature>
<protein>
    <submittedName>
        <fullName evidence="9">Uncharacterized protein LOC106153808 isoform X2</fullName>
    </submittedName>
</protein>
<dbReference type="SUPFAM" id="SSF54495">
    <property type="entry name" value="UBC-like"/>
    <property type="match status" value="1"/>
</dbReference>
<reference evidence="9" key="1">
    <citation type="submission" date="2025-08" db="UniProtKB">
        <authorList>
            <consortium name="RefSeq"/>
        </authorList>
    </citation>
    <scope>IDENTIFICATION</scope>
    <source>
        <tissue evidence="9">Gonads</tissue>
    </source>
</reference>
<keyword evidence="4" id="KW-0833">Ubl conjugation pathway</keyword>
<dbReference type="CDD" id="cd23810">
    <property type="entry name" value="UBCc_BIRC6"/>
    <property type="match status" value="1"/>
</dbReference>
<evidence type="ECO:0000256" key="6">
    <source>
        <dbReference type="SAM" id="MobiDB-lite"/>
    </source>
</evidence>
<keyword evidence="3" id="KW-0808">Transferase</keyword>
<evidence type="ECO:0000259" key="7">
    <source>
        <dbReference type="PROSITE" id="PS50127"/>
    </source>
</evidence>
<comment type="pathway">
    <text evidence="2">Protein modification; protein ubiquitination.</text>
</comment>
<feature type="region of interest" description="Disordered" evidence="6">
    <location>
        <begin position="129"/>
        <end position="153"/>
    </location>
</feature>
<evidence type="ECO:0000256" key="2">
    <source>
        <dbReference type="ARBA" id="ARBA00004906"/>
    </source>
</evidence>
<evidence type="ECO:0000256" key="5">
    <source>
        <dbReference type="ARBA" id="ARBA00023242"/>
    </source>
</evidence>
<keyword evidence="5" id="KW-0539">Nucleus</keyword>
<dbReference type="GO" id="GO:0034450">
    <property type="term" value="F:ubiquitin-ubiquitin ligase activity"/>
    <property type="evidence" value="ECO:0007669"/>
    <property type="project" value="InterPro"/>
</dbReference>
<feature type="compositionally biased region" description="Basic residues" evidence="6">
    <location>
        <begin position="133"/>
        <end position="142"/>
    </location>
</feature>
<dbReference type="OrthoDB" id="1926878at2759"/>
<dbReference type="Pfam" id="PF00179">
    <property type="entry name" value="UQ_con"/>
    <property type="match status" value="1"/>
</dbReference>
<accession>A0A1S3HE64</accession>
<evidence type="ECO:0000313" key="9">
    <source>
        <dbReference type="RefSeq" id="XP_013383359.1"/>
    </source>
</evidence>
<dbReference type="GeneID" id="106153808"/>
<dbReference type="GO" id="GO:0036503">
    <property type="term" value="P:ERAD pathway"/>
    <property type="evidence" value="ECO:0007669"/>
    <property type="project" value="InterPro"/>
</dbReference>
<dbReference type="SMART" id="SM00212">
    <property type="entry name" value="UBCc"/>
    <property type="match status" value="1"/>
</dbReference>
<dbReference type="PANTHER" id="PTHR13931:SF2">
    <property type="entry name" value="UBIQUITIN CONJUGATION FACTOR E4 B"/>
    <property type="match status" value="1"/>
</dbReference>
<feature type="domain" description="UBC core" evidence="7">
    <location>
        <begin position="1268"/>
        <end position="1436"/>
    </location>
</feature>
<dbReference type="Proteomes" id="UP000085678">
    <property type="component" value="Unplaced"/>
</dbReference>
<dbReference type="PROSITE" id="PS50127">
    <property type="entry name" value="UBC_2"/>
    <property type="match status" value="1"/>
</dbReference>
<feature type="compositionally biased region" description="Polar residues" evidence="6">
    <location>
        <begin position="26"/>
        <end position="38"/>
    </location>
</feature>
<dbReference type="GO" id="GO:0000151">
    <property type="term" value="C:ubiquitin ligase complex"/>
    <property type="evidence" value="ECO:0007669"/>
    <property type="project" value="InterPro"/>
</dbReference>
<dbReference type="PANTHER" id="PTHR13931">
    <property type="entry name" value="UBIQUITINATION FACTOR E4"/>
    <property type="match status" value="1"/>
</dbReference>
<evidence type="ECO:0000313" key="8">
    <source>
        <dbReference type="Proteomes" id="UP000085678"/>
    </source>
</evidence>
<dbReference type="GO" id="GO:0006511">
    <property type="term" value="P:ubiquitin-dependent protein catabolic process"/>
    <property type="evidence" value="ECO:0007669"/>
    <property type="project" value="InterPro"/>
</dbReference>
<dbReference type="InterPro" id="IPR000608">
    <property type="entry name" value="UBC"/>
</dbReference>
<proteinExistence type="predicted"/>
<evidence type="ECO:0000256" key="1">
    <source>
        <dbReference type="ARBA" id="ARBA00004123"/>
    </source>
</evidence>
<keyword evidence="8" id="KW-1185">Reference proteome</keyword>
<dbReference type="GO" id="GO:0005634">
    <property type="term" value="C:nucleus"/>
    <property type="evidence" value="ECO:0007669"/>
    <property type="project" value="UniProtKB-SubCell"/>
</dbReference>
<name>A0A1S3HE64_LINAN</name>
<sequence length="1511" mass="169735">MTRKRQEQLGRAPSAAELRNARLSKLTRSSPQEPSQLPQKDGKSDISQKNVRKRKHENQESSHKSPAALKQNYDDCDNDRADSEDAAVVGKTETEPLISTVTNAHTAKEDQQDISTAEMTGSVRSPALAVPKTKVKQKKQQQHGRVLSADELRNARLSKLNKPLLQEQEKKDVNEEQHYLHQGHLEDEQNVLEHVQDLSVNADIMVTSFTGQELTSHLSHTLSKNEQDTGTDKTDTGFMVSSVSADDTAKENQDAVSSAQTIVTPIAQGNSPDMSETIIEPESEEHTCLLSQSPEKQTQSKAIAQKAEEISESKSVKELPNETLVPLLLSDVLDIPVELQGEKSTPKSLSKLYLKNIPSSEAELSAVVCEVVQKRVRREHRDKVGLCVQCFDRCFEVQRPESLAKFILEAVKTGLACAILKELEIDFSDDDDFWSDVTTSDSISTVITQFLQGVSGCGGVAVPPALLELILTQAVQTPEGRKAIIQVLRVSGLQIKNSKRLDEAILQNSALLNGVEILMNQPLLVPILSVRLKEEIKAGKEHLGAYFERESVFGPLLSVSIIPTDVKDGLNLKAVQAQMFTSLPRFPKPFADDIQRVQSNIQAVLYKCQSAVYCGLKKMMKSCRNVALEWIATVINMNEMRLSSNPYQDNTDGSASCTDGFMQNLCAVLLEFCVPFFKDISKLEKIDSSYSHSAACLLNYDYETCLAGGQIVSEKTLDDDDTKNKCESSIEQFNFMTEVFHLTQRAMNIGSLPSLTHFIKLLGQIQRARAAKQGTPLEEQLQAQEAVYCWRWDSCIMDPEFIRKTSEFYITQAMWLDLLLQRCREKGNKAEVTMLEKRAFAQLPEYIVKDMAIWFSFVARQVVVLKPKVLMGLQLAPFVDCCVNLLQRPDLVPGPIPASKIVGALAAFMQTSNRGSRSVGWGNEVMSEMALMVCACEAVQHHLGPALLHTYVSVDVVEGLDVDKEDFDKYSARADIGKLMEFLWNRRDSRISVLNMCGTEEFQAFLGATLDTLLYQLHDSLARLANVRKLQIAKEDESTWDQLSWEQQQEKEKFLKSEEGVARGFMTMAKQTLGLITMLSQSEEVARCFTQKPMAQRAANAFIGFIEALCGSKSVEFKVKDMDKYSFNPRQLLSDVCQVLLRIAKEETFKTEGFVHSLAMDPDYSPTAWAKTYTVLSEKGVGDDQMVEEFGELLTQIDKLREVQVQEVEGRAEDQKRAWDTILAPLDIPSIEEEYHNRMVDLKYGTADIQESHSFRTSAGQSHDPRSQKWKALMKEIKQLQKDLPVHLNAAIFARQDENQMDIVRAVITGPADTPYSRGCFVFDIYFPTNYPHIPPLVKLVTTGNGTVRFNPNLYADGKVCLSLLGTWHGGDASEKWNPKTSSLYQVLVSIQGMILIEDPMFNEPGYDGIRGTEEGESRSAQYNSKIRLYTIRHAMLGQLRKPPPGSEIVIRRHFYLQRQMILKQCHDWLEISEESEKGRLHLAVEELRTELEKLAEDPNIFDEKDEESED</sequence>
<evidence type="ECO:0000256" key="3">
    <source>
        <dbReference type="ARBA" id="ARBA00022679"/>
    </source>
</evidence>
<comment type="subcellular location">
    <subcellularLocation>
        <location evidence="1">Nucleus</location>
    </subcellularLocation>
</comment>
<dbReference type="Gene3D" id="3.10.110.10">
    <property type="entry name" value="Ubiquitin Conjugating Enzyme"/>
    <property type="match status" value="1"/>
</dbReference>
<dbReference type="InterPro" id="IPR019474">
    <property type="entry name" value="Ub_conjug_fac_E4_core"/>
</dbReference>
<dbReference type="InterPro" id="IPR045132">
    <property type="entry name" value="UBE4"/>
</dbReference>
<dbReference type="Pfam" id="PF10408">
    <property type="entry name" value="Ufd2P_core"/>
    <property type="match status" value="1"/>
</dbReference>
<evidence type="ECO:0000256" key="4">
    <source>
        <dbReference type="ARBA" id="ARBA00022786"/>
    </source>
</evidence>
<dbReference type="GO" id="GO:0005737">
    <property type="term" value="C:cytoplasm"/>
    <property type="evidence" value="ECO:0007669"/>
    <property type="project" value="TreeGrafter"/>
</dbReference>
<gene>
    <name evidence="9" type="primary">LOC106153808</name>
</gene>